<sequence length="232" mass="25127">MGQPMGECSLAVNHSVTHKSRYVFDPCGVQPCDGITLRKPSEFVRSPHVFQKHEALVGVTHVQRDVPSGAGVWKRALPFIMRACDEKFAAGGALADGELEPGPVHIKRPFKDIARVVQGGPGVLVKLSTQSHLLCEGRVVRDVFRRRVYAPVGGRRLREIAKEVDEVRGVLGAVDVSGESDASVVHSEDAGTVTKEQDCIAEFPVLAAKCVLHAPKHSVRYAFAVGFQFGVI</sequence>
<reference evidence="1 2" key="1">
    <citation type="submission" date="2016-10" db="EMBL/GenBank/DDBJ databases">
        <title>Genome sequence of the basidiomycete white-rot fungus Trametes pubescens.</title>
        <authorList>
            <person name="Makela M.R."/>
            <person name="Granchi Z."/>
            <person name="Peng M."/>
            <person name="De Vries R.P."/>
            <person name="Grigoriev I."/>
            <person name="Riley R."/>
            <person name="Hilden K."/>
        </authorList>
    </citation>
    <scope>NUCLEOTIDE SEQUENCE [LARGE SCALE GENOMIC DNA]</scope>
    <source>
        <strain evidence="1 2">FBCC735</strain>
    </source>
</reference>
<protein>
    <submittedName>
        <fullName evidence="1">Uncharacterized protein</fullName>
    </submittedName>
</protein>
<evidence type="ECO:0000313" key="2">
    <source>
        <dbReference type="Proteomes" id="UP000184267"/>
    </source>
</evidence>
<organism evidence="1 2">
    <name type="scientific">Trametes pubescens</name>
    <name type="common">White-rot fungus</name>
    <dbReference type="NCBI Taxonomy" id="154538"/>
    <lineage>
        <taxon>Eukaryota</taxon>
        <taxon>Fungi</taxon>
        <taxon>Dikarya</taxon>
        <taxon>Basidiomycota</taxon>
        <taxon>Agaricomycotina</taxon>
        <taxon>Agaricomycetes</taxon>
        <taxon>Polyporales</taxon>
        <taxon>Polyporaceae</taxon>
        <taxon>Trametes</taxon>
    </lineage>
</organism>
<name>A0A1M2VPE6_TRAPU</name>
<accession>A0A1M2VPE6</accession>
<gene>
    <name evidence="1" type="ORF">TRAPUB_14039</name>
</gene>
<comment type="caution">
    <text evidence="1">The sequence shown here is derived from an EMBL/GenBank/DDBJ whole genome shotgun (WGS) entry which is preliminary data.</text>
</comment>
<evidence type="ECO:0000313" key="1">
    <source>
        <dbReference type="EMBL" id="OJT09479.1"/>
    </source>
</evidence>
<dbReference type="Proteomes" id="UP000184267">
    <property type="component" value="Unassembled WGS sequence"/>
</dbReference>
<proteinExistence type="predicted"/>
<dbReference type="EMBL" id="MNAD01000906">
    <property type="protein sequence ID" value="OJT09479.1"/>
    <property type="molecule type" value="Genomic_DNA"/>
</dbReference>
<dbReference type="AlphaFoldDB" id="A0A1M2VPE6"/>
<keyword evidence="2" id="KW-1185">Reference proteome</keyword>